<dbReference type="GO" id="GO:0008170">
    <property type="term" value="F:N-methyltransferase activity"/>
    <property type="evidence" value="ECO:0007669"/>
    <property type="project" value="InterPro"/>
</dbReference>
<keyword evidence="8" id="KW-1185">Reference proteome</keyword>
<evidence type="ECO:0000313" key="8">
    <source>
        <dbReference type="Proteomes" id="UP000219689"/>
    </source>
</evidence>
<evidence type="ECO:0000256" key="3">
    <source>
        <dbReference type="ARBA" id="ARBA00022691"/>
    </source>
</evidence>
<keyword evidence="7" id="KW-0540">Nuclease</keyword>
<evidence type="ECO:0000259" key="5">
    <source>
        <dbReference type="Pfam" id="PF02384"/>
    </source>
</evidence>
<keyword evidence="7" id="KW-0378">Hydrolase</keyword>
<keyword evidence="3" id="KW-0949">S-adenosyl-L-methionine</keyword>
<dbReference type="GO" id="GO:0009307">
    <property type="term" value="P:DNA restriction-modification system"/>
    <property type="evidence" value="ECO:0007669"/>
    <property type="project" value="UniProtKB-KW"/>
</dbReference>
<keyword evidence="1" id="KW-0489">Methyltransferase</keyword>
<dbReference type="InterPro" id="IPR050953">
    <property type="entry name" value="N4_N6_ade-DNA_methylase"/>
</dbReference>
<dbReference type="SUPFAM" id="SSF53335">
    <property type="entry name" value="S-adenosyl-L-methionine-dependent methyltransferases"/>
    <property type="match status" value="1"/>
</dbReference>
<dbReference type="Gene3D" id="3.40.50.150">
    <property type="entry name" value="Vaccinia Virus protein VP39"/>
    <property type="match status" value="1"/>
</dbReference>
<dbReference type="OrthoDB" id="170702at2157"/>
<dbReference type="PRINTS" id="PR00507">
    <property type="entry name" value="N12N6MTFRASE"/>
</dbReference>
<dbReference type="Pfam" id="PF22837">
    <property type="entry name" value="M_Eco57I_C"/>
    <property type="match status" value="1"/>
</dbReference>
<dbReference type="InterPro" id="IPR054520">
    <property type="entry name" value="M_Eco57I_C"/>
</dbReference>
<dbReference type="AlphaFoldDB" id="A0A2A5QRK5"/>
<feature type="domain" description="Type II methyltransferase M.Eco57I C-terminal" evidence="6">
    <location>
        <begin position="523"/>
        <end position="733"/>
    </location>
</feature>
<evidence type="ECO:0000256" key="4">
    <source>
        <dbReference type="ARBA" id="ARBA00022747"/>
    </source>
</evidence>
<accession>A0A2A5QRK5</accession>
<comment type="caution">
    <text evidence="7">The sequence shown here is derived from an EMBL/GenBank/DDBJ whole genome shotgun (WGS) entry which is preliminary data.</text>
</comment>
<reference evidence="7 8" key="1">
    <citation type="submission" date="2017-09" db="EMBL/GenBank/DDBJ databases">
        <title>Genome sequences of Natrinema ejinorence JCM 13890T.</title>
        <authorList>
            <person name="Roh S.W."/>
            <person name="Kim Y.B."/>
            <person name="Kim J.Y."/>
        </authorList>
    </citation>
    <scope>NUCLEOTIDE SEQUENCE [LARGE SCALE GENOMIC DNA]</scope>
    <source>
        <strain evidence="7 8">JCM 13890</strain>
    </source>
</reference>
<dbReference type="PANTHER" id="PTHR33841">
    <property type="entry name" value="DNA METHYLTRANSFERASE YEEA-RELATED"/>
    <property type="match status" value="1"/>
</dbReference>
<dbReference type="RefSeq" id="WP_097378397.1">
    <property type="nucleotide sequence ID" value="NZ_NXNI01000001.1"/>
</dbReference>
<dbReference type="InterPro" id="IPR003356">
    <property type="entry name" value="DNA_methylase_A-5"/>
</dbReference>
<organism evidence="7 8">
    <name type="scientific">Natrinema ejinorense</name>
    <dbReference type="NCBI Taxonomy" id="373386"/>
    <lineage>
        <taxon>Archaea</taxon>
        <taxon>Methanobacteriati</taxon>
        <taxon>Methanobacteriota</taxon>
        <taxon>Stenosarchaea group</taxon>
        <taxon>Halobacteria</taxon>
        <taxon>Halobacteriales</taxon>
        <taxon>Natrialbaceae</taxon>
        <taxon>Natrinema</taxon>
    </lineage>
</organism>
<dbReference type="PANTHER" id="PTHR33841:SF5">
    <property type="entry name" value="DNA METHYLASE (MODIFICATION METHYLASE) (METHYLTRANSFERASE)-RELATED"/>
    <property type="match status" value="1"/>
</dbReference>
<dbReference type="Pfam" id="PF02384">
    <property type="entry name" value="N6_Mtase"/>
    <property type="match status" value="1"/>
</dbReference>
<dbReference type="PROSITE" id="PS00092">
    <property type="entry name" value="N6_MTASE"/>
    <property type="match status" value="1"/>
</dbReference>
<evidence type="ECO:0000256" key="2">
    <source>
        <dbReference type="ARBA" id="ARBA00022679"/>
    </source>
</evidence>
<dbReference type="GO" id="GO:0003677">
    <property type="term" value="F:DNA binding"/>
    <property type="evidence" value="ECO:0007669"/>
    <property type="project" value="InterPro"/>
</dbReference>
<gene>
    <name evidence="7" type="ORF">CP557_02200</name>
</gene>
<keyword evidence="2" id="KW-0808">Transferase</keyword>
<dbReference type="InterPro" id="IPR002052">
    <property type="entry name" value="DNA_methylase_N6_adenine_CS"/>
</dbReference>
<dbReference type="EMBL" id="NXNI01000001">
    <property type="protein sequence ID" value="PCR89452.1"/>
    <property type="molecule type" value="Genomic_DNA"/>
</dbReference>
<dbReference type="CDD" id="cd02440">
    <property type="entry name" value="AdoMet_MTases"/>
    <property type="match status" value="1"/>
</dbReference>
<evidence type="ECO:0000256" key="1">
    <source>
        <dbReference type="ARBA" id="ARBA00022603"/>
    </source>
</evidence>
<evidence type="ECO:0000259" key="6">
    <source>
        <dbReference type="Pfam" id="PF22837"/>
    </source>
</evidence>
<dbReference type="GO" id="GO:0032259">
    <property type="term" value="P:methylation"/>
    <property type="evidence" value="ECO:0007669"/>
    <property type="project" value="UniProtKB-KW"/>
</dbReference>
<name>A0A2A5QRK5_9EURY</name>
<dbReference type="Proteomes" id="UP000219689">
    <property type="component" value="Unassembled WGS sequence"/>
</dbReference>
<evidence type="ECO:0000313" key="7">
    <source>
        <dbReference type="EMBL" id="PCR89452.1"/>
    </source>
</evidence>
<sequence length="783" mass="88278">MSNSRESESGRYLPEYHHSQILLSISLEGAERTRDIEDHLGCSNKTALNKLHELHNANVLTATKWGTAYRWQLNTNQPTPPDSPTDLTGLQLPQLLTQVIEQLTEHYLTHYKPLTLTDNVSDWLDKRVNTDRVNPGHYATNSALFNRFLKATLYALYQPEANSLEALSPGADWNSQFEAAANITDNHAFTSSIDTHLPEHPQPIDSLLLALRHLVVQTTNPSEVLADVYEQLISQAARRDLGQFATPNHVSQFMASWAITDPDDTILDPGIGAGQLAYQALRCKMDQGCQTPMPDITGIDVDEIAITMAATALKLADGPGSPNLYQDDFIHFSPVYSGTQSQFKAYDVIIGNPPYSRHQAVDNQSKNNLNTIISEETGQNFSRRTPLYGYFLIHAAQFLREGGRAAFIMPSQFMATDFGIDMKSYLLEHFTIHAIIQLDDSVDIFDGVKTTPSILLLEAGTPTDTHEISFLKLSYWPTDIPVATLLDQPSQRDSHQAVAFHATVAQQVLTTTERWTHYFHETDIQDHPELVEFDTLATVKRGIATGNNSFFCLSQADIDAHNIPPEYRERILKTARGLDKLNITTEDWKQWRDNGDDVWMLYCYDDDGNIQQSDDIESQAVKDYLNHGRKTGVTEGTLVSRRNPWYRVDRRDPPDILGKYMNRNGFQFYRNDADLLTTNNTHTIYLNDEDTLNVFLAYLNSNFIRGILSKRSRNYSGLQKLEISDLEAAPVLDVASIPQSLKSHLSTLFNDLCDARRDPNADDTQILQQIDEAIEAHLEFDAS</sequence>
<dbReference type="InterPro" id="IPR029063">
    <property type="entry name" value="SAM-dependent_MTases_sf"/>
</dbReference>
<keyword evidence="4" id="KW-0680">Restriction system</keyword>
<proteinExistence type="predicted"/>
<keyword evidence="7" id="KW-0255">Endonuclease</keyword>
<feature type="domain" description="DNA methylase adenine-specific" evidence="5">
    <location>
        <begin position="223"/>
        <end position="474"/>
    </location>
</feature>
<protein>
    <submittedName>
        <fullName evidence="7">Type I restriction endonuclease subunit M</fullName>
    </submittedName>
</protein>
<dbReference type="GO" id="GO:0004519">
    <property type="term" value="F:endonuclease activity"/>
    <property type="evidence" value="ECO:0007669"/>
    <property type="project" value="UniProtKB-KW"/>
</dbReference>
<dbReference type="GO" id="GO:0009007">
    <property type="term" value="F:site-specific DNA-methyltransferase (adenine-specific) activity"/>
    <property type="evidence" value="ECO:0007669"/>
    <property type="project" value="UniProtKB-EC"/>
</dbReference>